<keyword evidence="3" id="KW-1185">Reference proteome</keyword>
<sequence length="71" mass="8430">MPPTQLRPVQPVAPNSIPYRRFEKRPFLPPKPYRRFEKRPFLPPNPYGRFEKRPTPTNIHTTADTPPSHRL</sequence>
<protein>
    <submittedName>
        <fullName evidence="2">Uncharacterized protein</fullName>
    </submittedName>
</protein>
<dbReference type="Proteomes" id="UP000199256">
    <property type="component" value="Unassembled WGS sequence"/>
</dbReference>
<feature type="compositionally biased region" description="Polar residues" evidence="1">
    <location>
        <begin position="55"/>
        <end position="65"/>
    </location>
</feature>
<evidence type="ECO:0000313" key="3">
    <source>
        <dbReference type="Proteomes" id="UP000199256"/>
    </source>
</evidence>
<name>A0A1H7I6Z8_9GAMM</name>
<proteinExistence type="predicted"/>
<dbReference type="STRING" id="1396821.SAMN05444515_10351"/>
<evidence type="ECO:0000313" key="2">
    <source>
        <dbReference type="EMBL" id="SEK58218.1"/>
    </source>
</evidence>
<organism evidence="2 3">
    <name type="scientific">Ectothiorhodospira marina</name>
    <dbReference type="NCBI Taxonomy" id="1396821"/>
    <lineage>
        <taxon>Bacteria</taxon>
        <taxon>Pseudomonadati</taxon>
        <taxon>Pseudomonadota</taxon>
        <taxon>Gammaproteobacteria</taxon>
        <taxon>Chromatiales</taxon>
        <taxon>Ectothiorhodospiraceae</taxon>
        <taxon>Ectothiorhodospira</taxon>
    </lineage>
</organism>
<dbReference type="AlphaFoldDB" id="A0A1H7I6Z8"/>
<reference evidence="3" key="1">
    <citation type="submission" date="2016-10" db="EMBL/GenBank/DDBJ databases">
        <authorList>
            <person name="Varghese N."/>
            <person name="Submissions S."/>
        </authorList>
    </citation>
    <scope>NUCLEOTIDE SEQUENCE [LARGE SCALE GENOMIC DNA]</scope>
    <source>
        <strain evidence="3">DSM 241</strain>
    </source>
</reference>
<accession>A0A1H7I6Z8</accession>
<gene>
    <name evidence="2" type="ORF">SAMN05444515_10351</name>
</gene>
<feature type="region of interest" description="Disordered" evidence="1">
    <location>
        <begin position="23"/>
        <end position="71"/>
    </location>
</feature>
<dbReference type="EMBL" id="FOAA01000003">
    <property type="protein sequence ID" value="SEK58218.1"/>
    <property type="molecule type" value="Genomic_DNA"/>
</dbReference>
<evidence type="ECO:0000256" key="1">
    <source>
        <dbReference type="SAM" id="MobiDB-lite"/>
    </source>
</evidence>